<name>A0A7S2FFS0_9STRA</name>
<evidence type="ECO:0000313" key="2">
    <source>
        <dbReference type="EMBL" id="CAD9391577.1"/>
    </source>
</evidence>
<dbReference type="SUPFAM" id="SSF56219">
    <property type="entry name" value="DNase I-like"/>
    <property type="match status" value="1"/>
</dbReference>
<dbReference type="Gene3D" id="3.60.10.10">
    <property type="entry name" value="Endonuclease/exonuclease/phosphatase"/>
    <property type="match status" value="1"/>
</dbReference>
<feature type="non-terminal residue" evidence="2">
    <location>
        <position position="131"/>
    </location>
</feature>
<accession>A0A7S2FFS0</accession>
<dbReference type="EMBL" id="HBGS01012686">
    <property type="protein sequence ID" value="CAD9391577.1"/>
    <property type="molecule type" value="Transcribed_RNA"/>
</dbReference>
<protein>
    <recommendedName>
        <fullName evidence="3">Endonuclease/exonuclease/phosphatase domain-containing protein</fullName>
    </recommendedName>
</protein>
<reference evidence="2" key="1">
    <citation type="submission" date="2021-01" db="EMBL/GenBank/DDBJ databases">
        <authorList>
            <person name="Corre E."/>
            <person name="Pelletier E."/>
            <person name="Niang G."/>
            <person name="Scheremetjew M."/>
            <person name="Finn R."/>
            <person name="Kale V."/>
            <person name="Holt S."/>
            <person name="Cochrane G."/>
            <person name="Meng A."/>
            <person name="Brown T."/>
            <person name="Cohen L."/>
        </authorList>
    </citation>
    <scope>NUCLEOTIDE SEQUENCE</scope>
    <source>
        <strain evidence="2">CCMP1381</strain>
    </source>
</reference>
<feature type="signal peptide" evidence="1">
    <location>
        <begin position="1"/>
        <end position="16"/>
    </location>
</feature>
<evidence type="ECO:0008006" key="3">
    <source>
        <dbReference type="Google" id="ProtNLM"/>
    </source>
</evidence>
<keyword evidence="1" id="KW-0732">Signal</keyword>
<dbReference type="InterPro" id="IPR036691">
    <property type="entry name" value="Endo/exonu/phosph_ase_sf"/>
</dbReference>
<proteinExistence type="predicted"/>
<feature type="chain" id="PRO_5031510746" description="Endonuclease/exonuclease/phosphatase domain-containing protein" evidence="1">
    <location>
        <begin position="17"/>
        <end position="131"/>
    </location>
</feature>
<sequence>MILILFIGILAWPSSSLRLKVISYNVHAWRDSVHEDNLEQLIETIKAENPDVVALNEVLHPFVAPSDPNYWALVAAGKGIGYAPPPNAEPHPDDPNNYLRRLSTRTGLIHTAFAEASRDACFFGRFGFGNA</sequence>
<gene>
    <name evidence="2" type="ORF">DSPE1174_LOCUS6684</name>
</gene>
<evidence type="ECO:0000256" key="1">
    <source>
        <dbReference type="SAM" id="SignalP"/>
    </source>
</evidence>
<dbReference type="AlphaFoldDB" id="A0A7S2FFS0"/>
<organism evidence="2">
    <name type="scientific">Octactis speculum</name>
    <dbReference type="NCBI Taxonomy" id="3111310"/>
    <lineage>
        <taxon>Eukaryota</taxon>
        <taxon>Sar</taxon>
        <taxon>Stramenopiles</taxon>
        <taxon>Ochrophyta</taxon>
        <taxon>Dictyochophyceae</taxon>
        <taxon>Dictyochales</taxon>
        <taxon>Dictyochaceae</taxon>
        <taxon>Octactis</taxon>
    </lineage>
</organism>